<dbReference type="KEGG" id="bgoe:IFJ75_18540"/>
<dbReference type="Pfam" id="PF01370">
    <property type="entry name" value="Epimerase"/>
    <property type="match status" value="1"/>
</dbReference>
<evidence type="ECO:0000313" key="4">
    <source>
        <dbReference type="EMBL" id="QTC93422.1"/>
    </source>
</evidence>
<accession>A0A975C5T6</accession>
<feature type="domain" description="NAD-dependent epimerase/dehydratase" evidence="3">
    <location>
        <begin position="1"/>
        <end position="232"/>
    </location>
</feature>
<evidence type="ECO:0000259" key="3">
    <source>
        <dbReference type="Pfam" id="PF01370"/>
    </source>
</evidence>
<dbReference type="SUPFAM" id="SSF51735">
    <property type="entry name" value="NAD(P)-binding Rossmann-fold domains"/>
    <property type="match status" value="1"/>
</dbReference>
<evidence type="ECO:0000313" key="5">
    <source>
        <dbReference type="Proteomes" id="UP000663918"/>
    </source>
</evidence>
<reference evidence="4" key="1">
    <citation type="submission" date="2020-09" db="EMBL/GenBank/DDBJ databases">
        <title>Brevundimonas sp. LVF2 isolated from a puddle in Goettingen, Germany.</title>
        <authorList>
            <person name="Friedrich I."/>
            <person name="Klassen A."/>
            <person name="Hannes N."/>
            <person name="Schneider D."/>
            <person name="Hertel R."/>
            <person name="Daniel R."/>
        </authorList>
    </citation>
    <scope>NUCLEOTIDE SEQUENCE</scope>
    <source>
        <strain evidence="4">LVF2</strain>
    </source>
</reference>
<name>A0A975C5T6_9CAUL</name>
<comment type="similarity">
    <text evidence="2">Belongs to the NAD(P)-dependent epimerase/dehydratase family.</text>
</comment>
<protein>
    <submittedName>
        <fullName evidence="4">GDP-mannose 4,6-dehydratase</fullName>
    </submittedName>
</protein>
<keyword evidence="5" id="KW-1185">Reference proteome</keyword>
<evidence type="ECO:0000256" key="1">
    <source>
        <dbReference type="ARBA" id="ARBA00005125"/>
    </source>
</evidence>
<dbReference type="Gene3D" id="3.90.25.10">
    <property type="entry name" value="UDP-galactose 4-epimerase, domain 1"/>
    <property type="match status" value="1"/>
</dbReference>
<organism evidence="4 5">
    <name type="scientific">Brevundimonas goettingensis</name>
    <dbReference type="NCBI Taxonomy" id="2774190"/>
    <lineage>
        <taxon>Bacteria</taxon>
        <taxon>Pseudomonadati</taxon>
        <taxon>Pseudomonadota</taxon>
        <taxon>Alphaproteobacteria</taxon>
        <taxon>Caulobacterales</taxon>
        <taxon>Caulobacteraceae</taxon>
        <taxon>Brevundimonas</taxon>
    </lineage>
</organism>
<gene>
    <name evidence="4" type="ORF">IFJ75_18540</name>
</gene>
<dbReference type="Proteomes" id="UP000663918">
    <property type="component" value="Chromosome"/>
</dbReference>
<dbReference type="PANTHER" id="PTHR43000">
    <property type="entry name" value="DTDP-D-GLUCOSE 4,6-DEHYDRATASE-RELATED"/>
    <property type="match status" value="1"/>
</dbReference>
<evidence type="ECO:0000256" key="2">
    <source>
        <dbReference type="ARBA" id="ARBA00007637"/>
    </source>
</evidence>
<dbReference type="InterPro" id="IPR001509">
    <property type="entry name" value="Epimerase_deHydtase"/>
</dbReference>
<sequence length="306" mass="32155">MITGSTGFVGRRLSRRLRDALPAGSRLVAAGHSGAPNQQGLSEIQIDLEDGASVAAAVAEVRPDLVIHLAARASVGQAIRTAGTTWAVNFGGSLALARAMATHTPDATLLYASSSEVYGGAFGDFPVSEDTVPEPLTAYARSKLAAEMMFADVLDSCKLIVARPSNQGGAGQDPRFVLPSFAEQIRAGAAEIHVGNLSAKRDFLHVDDAIDAYMSLIAAAPTLPERSVFNIASGIPRVISDLLDRLLELSGSQASVVVDPARLRPLDIPMACVDARRLSETTGWRPTRTLDQMLRDVLADAAVASA</sequence>
<dbReference type="Gene3D" id="3.40.50.720">
    <property type="entry name" value="NAD(P)-binding Rossmann-like Domain"/>
    <property type="match status" value="1"/>
</dbReference>
<dbReference type="AlphaFoldDB" id="A0A975C5T6"/>
<proteinExistence type="inferred from homology"/>
<comment type="pathway">
    <text evidence="1">Bacterial outer membrane biogenesis; LPS O-antigen biosynthesis.</text>
</comment>
<dbReference type="EMBL" id="CP062222">
    <property type="protein sequence ID" value="QTC93422.1"/>
    <property type="molecule type" value="Genomic_DNA"/>
</dbReference>
<dbReference type="InterPro" id="IPR036291">
    <property type="entry name" value="NAD(P)-bd_dom_sf"/>
</dbReference>